<organism evidence="8 9">
    <name type="scientific">Elaeis guineensis var. tenera</name>
    <name type="common">Oil palm</name>
    <dbReference type="NCBI Taxonomy" id="51953"/>
    <lineage>
        <taxon>Eukaryota</taxon>
        <taxon>Viridiplantae</taxon>
        <taxon>Streptophyta</taxon>
        <taxon>Embryophyta</taxon>
        <taxon>Tracheophyta</taxon>
        <taxon>Spermatophyta</taxon>
        <taxon>Magnoliopsida</taxon>
        <taxon>Liliopsida</taxon>
        <taxon>Arecaceae</taxon>
        <taxon>Arecoideae</taxon>
        <taxon>Cocoseae</taxon>
        <taxon>Elaeidinae</taxon>
        <taxon>Elaeis</taxon>
    </lineage>
</organism>
<dbReference type="PANTHER" id="PTHR16223">
    <property type="entry name" value="TRANSCRIPTION FACTOR BHLH83-RELATED"/>
    <property type="match status" value="1"/>
</dbReference>
<feature type="compositionally biased region" description="Acidic residues" evidence="6">
    <location>
        <begin position="8"/>
        <end position="18"/>
    </location>
</feature>
<feature type="region of interest" description="Disordered" evidence="6">
    <location>
        <begin position="282"/>
        <end position="303"/>
    </location>
</feature>
<dbReference type="KEGG" id="egu:105056139"/>
<evidence type="ECO:0000256" key="3">
    <source>
        <dbReference type="ARBA" id="ARBA00023015"/>
    </source>
</evidence>
<dbReference type="GO" id="GO:0000978">
    <property type="term" value="F:RNA polymerase II cis-regulatory region sequence-specific DNA binding"/>
    <property type="evidence" value="ECO:0007669"/>
    <property type="project" value="TreeGrafter"/>
</dbReference>
<dbReference type="AlphaFoldDB" id="A0A6I9S272"/>
<evidence type="ECO:0000256" key="1">
    <source>
        <dbReference type="ARBA" id="ARBA00004123"/>
    </source>
</evidence>
<evidence type="ECO:0000256" key="4">
    <source>
        <dbReference type="ARBA" id="ARBA00023163"/>
    </source>
</evidence>
<dbReference type="GO" id="GO:0005634">
    <property type="term" value="C:nucleus"/>
    <property type="evidence" value="ECO:0007669"/>
    <property type="project" value="UniProtKB-SubCell"/>
</dbReference>
<proteinExistence type="inferred from homology"/>
<protein>
    <submittedName>
        <fullName evidence="9">Transcription factor bHLH113</fullName>
    </submittedName>
</protein>
<keyword evidence="5" id="KW-0539">Nucleus</keyword>
<gene>
    <name evidence="9" type="primary">LOC105056139</name>
</gene>
<evidence type="ECO:0000256" key="5">
    <source>
        <dbReference type="ARBA" id="ARBA00023242"/>
    </source>
</evidence>
<comment type="similarity">
    <text evidence="2">Belongs to the bHLH protein family.</text>
</comment>
<dbReference type="RefSeq" id="XP_010936522.1">
    <property type="nucleotide sequence ID" value="XM_010938220.3"/>
</dbReference>
<dbReference type="SMART" id="SM00353">
    <property type="entry name" value="HLH"/>
    <property type="match status" value="1"/>
</dbReference>
<dbReference type="SUPFAM" id="SSF47459">
    <property type="entry name" value="HLH, helix-loop-helix DNA-binding domain"/>
    <property type="match status" value="1"/>
</dbReference>
<dbReference type="PANTHER" id="PTHR16223:SF380">
    <property type="entry name" value="HELIX-LOOP-HELIX DNA-BINDING DOMAIN CONTAINING PROTEIN, EXPRESSED"/>
    <property type="match status" value="1"/>
</dbReference>
<accession>A0A6I9S272</accession>
<feature type="domain" description="BHLH" evidence="7">
    <location>
        <begin position="177"/>
        <end position="226"/>
    </location>
</feature>
<comment type="subcellular location">
    <subcellularLocation>
        <location evidence="1">Nucleus</location>
    </subcellularLocation>
</comment>
<feature type="region of interest" description="Disordered" evidence="6">
    <location>
        <begin position="120"/>
        <end position="167"/>
    </location>
</feature>
<dbReference type="GO" id="GO:0046983">
    <property type="term" value="F:protein dimerization activity"/>
    <property type="evidence" value="ECO:0007669"/>
    <property type="project" value="InterPro"/>
</dbReference>
<evidence type="ECO:0000313" key="8">
    <source>
        <dbReference type="Proteomes" id="UP000504607"/>
    </source>
</evidence>
<dbReference type="InterPro" id="IPR036638">
    <property type="entry name" value="HLH_DNA-bd_sf"/>
</dbReference>
<dbReference type="FunCoup" id="A0A6I9S272">
    <property type="interactions" value="7"/>
</dbReference>
<evidence type="ECO:0000256" key="2">
    <source>
        <dbReference type="ARBA" id="ARBA00005510"/>
    </source>
</evidence>
<reference evidence="9" key="1">
    <citation type="submission" date="2025-08" db="UniProtKB">
        <authorList>
            <consortium name="RefSeq"/>
        </authorList>
    </citation>
    <scope>IDENTIFICATION</scope>
</reference>
<dbReference type="CDD" id="cd11393">
    <property type="entry name" value="bHLH_AtbHLH_like"/>
    <property type="match status" value="1"/>
</dbReference>
<dbReference type="InParanoid" id="A0A6I9S272"/>
<feature type="region of interest" description="Disordered" evidence="6">
    <location>
        <begin position="1"/>
        <end position="21"/>
    </location>
</feature>
<evidence type="ECO:0000256" key="6">
    <source>
        <dbReference type="SAM" id="MobiDB-lite"/>
    </source>
</evidence>
<dbReference type="OrthoDB" id="778738at2759"/>
<dbReference type="GO" id="GO:0000981">
    <property type="term" value="F:DNA-binding transcription factor activity, RNA polymerase II-specific"/>
    <property type="evidence" value="ECO:0007669"/>
    <property type="project" value="TreeGrafter"/>
</dbReference>
<dbReference type="InterPro" id="IPR045843">
    <property type="entry name" value="IND-like"/>
</dbReference>
<name>A0A6I9S272_ELAGV</name>
<dbReference type="PROSITE" id="PS50888">
    <property type="entry name" value="BHLH"/>
    <property type="match status" value="1"/>
</dbReference>
<dbReference type="Proteomes" id="UP000504607">
    <property type="component" value="Chromosome 13"/>
</dbReference>
<dbReference type="GeneID" id="105056139"/>
<keyword evidence="8" id="KW-1185">Reference proteome</keyword>
<feature type="compositionally biased region" description="Polar residues" evidence="6">
    <location>
        <begin position="145"/>
        <end position="167"/>
    </location>
</feature>
<sequence>MEARRNEEEEEEDDEEDLEQLKGKSFLELLGAGEGDLLKIKKKDEAVKPKEGFVLCLPYSLSSIAAAAATTTNSSSSPSTCSTRTRMLCFGGADEDPLLNELAYITSGSSLSTRSSPCTTKCAKSKGSRKENTASRGGGRRGTAISATSCGTTGKKTKAVGSSSPPSRINNVNMCPLRCWLVVERNQVKKEKLGERISALQQLVSPFGKSDTASVLDEAVGYIRFLHDQVQVLSSPYLQHLTTSKRLHENGGDEEESRDDGLTSRGLCLVPVSCTEDVASSNGADIWSHPMGNNKTSSSSPKH</sequence>
<dbReference type="InterPro" id="IPR011598">
    <property type="entry name" value="bHLH_dom"/>
</dbReference>
<keyword evidence="4" id="KW-0804">Transcription</keyword>
<dbReference type="InterPro" id="IPR045239">
    <property type="entry name" value="bHLH95_bHLH"/>
</dbReference>
<evidence type="ECO:0000259" key="7">
    <source>
        <dbReference type="PROSITE" id="PS50888"/>
    </source>
</evidence>
<dbReference type="Gene3D" id="4.10.280.10">
    <property type="entry name" value="Helix-loop-helix DNA-binding domain"/>
    <property type="match status" value="1"/>
</dbReference>
<feature type="compositionally biased region" description="Polar residues" evidence="6">
    <location>
        <begin position="291"/>
        <end position="303"/>
    </location>
</feature>
<evidence type="ECO:0000313" key="9">
    <source>
        <dbReference type="RefSeq" id="XP_010936522.1"/>
    </source>
</evidence>
<keyword evidence="3" id="KW-0805">Transcription regulation</keyword>